<organism evidence="5 6">
    <name type="scientific">Ruminococcus callidus ATCC 27760</name>
    <dbReference type="NCBI Taxonomy" id="411473"/>
    <lineage>
        <taxon>Bacteria</taxon>
        <taxon>Bacillati</taxon>
        <taxon>Bacillota</taxon>
        <taxon>Clostridia</taxon>
        <taxon>Eubacteriales</taxon>
        <taxon>Oscillospiraceae</taxon>
        <taxon>Ruminococcus</taxon>
    </lineage>
</organism>
<gene>
    <name evidence="3" type="primary">hfq</name>
    <name evidence="5" type="ORF">RUMCAL_00743</name>
</gene>
<evidence type="ECO:0000256" key="3">
    <source>
        <dbReference type="HAMAP-Rule" id="MF_00436"/>
    </source>
</evidence>
<dbReference type="STRING" id="411473.RUMCAL_00743"/>
<comment type="subunit">
    <text evidence="3">Homohexamer.</text>
</comment>
<dbReference type="HOGENOM" id="CLU_113688_0_2_9"/>
<comment type="similarity">
    <text evidence="3">Belongs to the Hfq family.</text>
</comment>
<dbReference type="InterPro" id="IPR047575">
    <property type="entry name" value="Sm"/>
</dbReference>
<proteinExistence type="inferred from homology"/>
<dbReference type="GO" id="GO:0003723">
    <property type="term" value="F:RNA binding"/>
    <property type="evidence" value="ECO:0007669"/>
    <property type="project" value="UniProtKB-UniRule"/>
</dbReference>
<evidence type="ECO:0000256" key="1">
    <source>
        <dbReference type="ARBA" id="ARBA00022884"/>
    </source>
</evidence>
<dbReference type="Pfam" id="PF17209">
    <property type="entry name" value="Hfq"/>
    <property type="match status" value="1"/>
</dbReference>
<keyword evidence="1 3" id="KW-0694">RNA-binding</keyword>
<dbReference type="Proteomes" id="UP000016662">
    <property type="component" value="Unassembled WGS sequence"/>
</dbReference>
<evidence type="ECO:0000313" key="6">
    <source>
        <dbReference type="Proteomes" id="UP000016662"/>
    </source>
</evidence>
<comment type="caution">
    <text evidence="5">The sequence shown here is derived from an EMBL/GenBank/DDBJ whole genome shotgun (WGS) entry which is preliminary data.</text>
</comment>
<dbReference type="NCBIfam" id="TIGR02383">
    <property type="entry name" value="Hfq"/>
    <property type="match status" value="1"/>
</dbReference>
<keyword evidence="2 3" id="KW-0346">Stress response</keyword>
<dbReference type="AlphaFoldDB" id="U2KE59"/>
<dbReference type="EMBL" id="AWVF01000093">
    <property type="protein sequence ID" value="ERJ96816.1"/>
    <property type="molecule type" value="Genomic_DNA"/>
</dbReference>
<keyword evidence="6" id="KW-1185">Reference proteome</keyword>
<dbReference type="CDD" id="cd01716">
    <property type="entry name" value="Hfq"/>
    <property type="match status" value="1"/>
</dbReference>
<dbReference type="GO" id="GO:0005829">
    <property type="term" value="C:cytosol"/>
    <property type="evidence" value="ECO:0007669"/>
    <property type="project" value="TreeGrafter"/>
</dbReference>
<dbReference type="PANTHER" id="PTHR34772">
    <property type="entry name" value="RNA-BINDING PROTEIN HFQ"/>
    <property type="match status" value="1"/>
</dbReference>
<dbReference type="InterPro" id="IPR005001">
    <property type="entry name" value="Hfq"/>
</dbReference>
<dbReference type="eggNOG" id="COG1923">
    <property type="taxonomic scope" value="Bacteria"/>
</dbReference>
<reference evidence="5 6" key="1">
    <citation type="submission" date="2013-07" db="EMBL/GenBank/DDBJ databases">
        <authorList>
            <person name="Weinstock G."/>
            <person name="Sodergren E."/>
            <person name="Wylie T."/>
            <person name="Fulton L."/>
            <person name="Fulton R."/>
            <person name="Fronick C."/>
            <person name="O'Laughlin M."/>
            <person name="Godfrey J."/>
            <person name="Miner T."/>
            <person name="Herter B."/>
            <person name="Appelbaum E."/>
            <person name="Cordes M."/>
            <person name="Lek S."/>
            <person name="Wollam A."/>
            <person name="Pepin K.H."/>
            <person name="Palsikar V.B."/>
            <person name="Mitreva M."/>
            <person name="Wilson R.K."/>
        </authorList>
    </citation>
    <scope>NUCLEOTIDE SEQUENCE [LARGE SCALE GENOMIC DNA]</scope>
    <source>
        <strain evidence="5 6">ATCC 27760</strain>
    </source>
</reference>
<evidence type="ECO:0000313" key="5">
    <source>
        <dbReference type="EMBL" id="ERJ96816.1"/>
    </source>
</evidence>
<dbReference type="PANTHER" id="PTHR34772:SF1">
    <property type="entry name" value="RNA-BINDING PROTEIN HFQ"/>
    <property type="match status" value="1"/>
</dbReference>
<dbReference type="GO" id="GO:0043487">
    <property type="term" value="P:regulation of RNA stability"/>
    <property type="evidence" value="ECO:0007669"/>
    <property type="project" value="TreeGrafter"/>
</dbReference>
<protein>
    <recommendedName>
        <fullName evidence="3">RNA-binding protein Hfq</fullName>
    </recommendedName>
</protein>
<evidence type="ECO:0000259" key="4">
    <source>
        <dbReference type="PROSITE" id="PS52002"/>
    </source>
</evidence>
<dbReference type="PROSITE" id="PS52002">
    <property type="entry name" value="SM"/>
    <property type="match status" value="1"/>
</dbReference>
<dbReference type="SUPFAM" id="SSF50182">
    <property type="entry name" value="Sm-like ribonucleoproteins"/>
    <property type="match status" value="1"/>
</dbReference>
<evidence type="ECO:0000256" key="2">
    <source>
        <dbReference type="ARBA" id="ARBA00023016"/>
    </source>
</evidence>
<dbReference type="GO" id="GO:0006355">
    <property type="term" value="P:regulation of DNA-templated transcription"/>
    <property type="evidence" value="ECO:0007669"/>
    <property type="project" value="InterPro"/>
</dbReference>
<dbReference type="PATRIC" id="fig|411473.3.peg.594"/>
<feature type="domain" description="Sm" evidence="4">
    <location>
        <begin position="26"/>
        <end position="86"/>
    </location>
</feature>
<dbReference type="HAMAP" id="MF_00436">
    <property type="entry name" value="Hfq"/>
    <property type="match status" value="1"/>
</dbReference>
<sequence>MQSAFGIFRSKKRSLTMNNKNMNLQDVFLNQARKDHIGVTIFLTNGFQFKGIVKGFDSYIVILECDGKQNLVYKHAISTIIPIRPVSILESDSVE</sequence>
<name>U2KE59_9FIRM</name>
<comment type="function">
    <text evidence="3">RNA chaperone that binds small regulatory RNA (sRNAs) and mRNAs to facilitate mRNA translational regulation in response to envelope stress, environmental stress and changes in metabolite concentrations. Also binds with high specificity to tRNAs.</text>
</comment>
<dbReference type="NCBIfam" id="NF001602">
    <property type="entry name" value="PRK00395.1"/>
    <property type="match status" value="1"/>
</dbReference>
<accession>U2KE59</accession>
<dbReference type="GO" id="GO:0045974">
    <property type="term" value="P:regulation of translation, ncRNA-mediated"/>
    <property type="evidence" value="ECO:0007669"/>
    <property type="project" value="TreeGrafter"/>
</dbReference>
<dbReference type="Gene3D" id="2.30.30.100">
    <property type="match status" value="1"/>
</dbReference>
<dbReference type="InterPro" id="IPR010920">
    <property type="entry name" value="LSM_dom_sf"/>
</dbReference>